<dbReference type="InterPro" id="IPR007829">
    <property type="entry name" value="TM2"/>
</dbReference>
<evidence type="ECO:0000259" key="6">
    <source>
        <dbReference type="Pfam" id="PF05154"/>
    </source>
</evidence>
<accession>A0A7D7UB43</accession>
<protein>
    <submittedName>
        <fullName evidence="7">TM2 domain-containing protein</fullName>
    </submittedName>
</protein>
<feature type="transmembrane region" description="Helical" evidence="5">
    <location>
        <begin position="45"/>
        <end position="67"/>
    </location>
</feature>
<name>A0A7D7UB43_9MOLU</name>
<feature type="domain" description="TM2" evidence="6">
    <location>
        <begin position="16"/>
        <end position="63"/>
    </location>
</feature>
<dbReference type="GO" id="GO:0016020">
    <property type="term" value="C:membrane"/>
    <property type="evidence" value="ECO:0007669"/>
    <property type="project" value="UniProtKB-SubCell"/>
</dbReference>
<keyword evidence="2 5" id="KW-0812">Transmembrane</keyword>
<evidence type="ECO:0000256" key="1">
    <source>
        <dbReference type="ARBA" id="ARBA00004141"/>
    </source>
</evidence>
<dbReference type="Proteomes" id="UP000514704">
    <property type="component" value="Chromosome"/>
</dbReference>
<dbReference type="InterPro" id="IPR050932">
    <property type="entry name" value="TM2D1-3-like"/>
</dbReference>
<evidence type="ECO:0000313" key="8">
    <source>
        <dbReference type="Proteomes" id="UP000514704"/>
    </source>
</evidence>
<keyword evidence="4 5" id="KW-0472">Membrane</keyword>
<evidence type="ECO:0000256" key="2">
    <source>
        <dbReference type="ARBA" id="ARBA00022692"/>
    </source>
</evidence>
<feature type="transmembrane region" description="Helical" evidence="5">
    <location>
        <begin position="12"/>
        <end position="33"/>
    </location>
</feature>
<reference evidence="7 8" key="1">
    <citation type="journal article" date="2017" name="Int. J. Syst. Evol. Microbiol.">
        <title>Mycoplasma tullyi sp. nov., isolated from penguins of the genus Spheniscus.</title>
        <authorList>
            <person name="Yavari C.A."/>
            <person name="Ramirez A.S."/>
            <person name="Nicholas R.A.J."/>
            <person name="Radford A.D."/>
            <person name="Darby A.C."/>
            <person name="Bradbury J.M."/>
        </authorList>
    </citation>
    <scope>NUCLEOTIDE SEQUENCE [LARGE SCALE GENOMIC DNA]</scope>
    <source>
        <strain evidence="7 8">56A97T</strain>
    </source>
</reference>
<gene>
    <name evidence="7" type="ORF">H3143_01465</name>
</gene>
<dbReference type="EMBL" id="CP059674">
    <property type="protein sequence ID" value="QMT98784.1"/>
    <property type="molecule type" value="Genomic_DNA"/>
</dbReference>
<proteinExistence type="predicted"/>
<dbReference type="RefSeq" id="WP_182079057.1">
    <property type="nucleotide sequence ID" value="NZ_CP059674.1"/>
</dbReference>
<dbReference type="KEGG" id="mtuy:H3143_01465"/>
<comment type="subcellular location">
    <subcellularLocation>
        <location evidence="1">Membrane</location>
        <topology evidence="1">Multi-pass membrane protein</topology>
    </subcellularLocation>
</comment>
<dbReference type="PANTHER" id="PTHR21016:SF25">
    <property type="entry name" value="TM2 DOMAIN-CONTAINING PROTEIN DDB_G0277895-RELATED"/>
    <property type="match status" value="1"/>
</dbReference>
<dbReference type="Pfam" id="PF05154">
    <property type="entry name" value="TM2"/>
    <property type="match status" value="1"/>
</dbReference>
<evidence type="ECO:0000256" key="5">
    <source>
        <dbReference type="SAM" id="Phobius"/>
    </source>
</evidence>
<dbReference type="AlphaFoldDB" id="A0A7D7UB43"/>
<keyword evidence="8" id="KW-1185">Reference proteome</keyword>
<sequence>MQERTIDHGGDGASPKCIVVLSILSFLFGYLGVDRFYSGRMGLGVLKLITAGGLGFWWIWDFITAVMGKQKDVDRLPITKNRL</sequence>
<organism evidence="7 8">
    <name type="scientific">Mycoplasma tullyi</name>
    <dbReference type="NCBI Taxonomy" id="1612150"/>
    <lineage>
        <taxon>Bacteria</taxon>
        <taxon>Bacillati</taxon>
        <taxon>Mycoplasmatota</taxon>
        <taxon>Mollicutes</taxon>
        <taxon>Mycoplasmataceae</taxon>
        <taxon>Mycoplasma</taxon>
    </lineage>
</organism>
<evidence type="ECO:0000313" key="7">
    <source>
        <dbReference type="EMBL" id="QMT98784.1"/>
    </source>
</evidence>
<evidence type="ECO:0000256" key="3">
    <source>
        <dbReference type="ARBA" id="ARBA00022989"/>
    </source>
</evidence>
<evidence type="ECO:0000256" key="4">
    <source>
        <dbReference type="ARBA" id="ARBA00023136"/>
    </source>
</evidence>
<keyword evidence="3 5" id="KW-1133">Transmembrane helix</keyword>
<dbReference type="PANTHER" id="PTHR21016">
    <property type="entry name" value="BETA-AMYLOID BINDING PROTEIN-RELATED"/>
    <property type="match status" value="1"/>
</dbReference>